<evidence type="ECO:0000313" key="1">
    <source>
        <dbReference type="EMBL" id="XDV56581.1"/>
    </source>
</evidence>
<name>A0AB39XGN5_9BRAD</name>
<reference evidence="1" key="1">
    <citation type="submission" date="2024-08" db="EMBL/GenBank/DDBJ databases">
        <authorList>
            <person name="Chaddad Z."/>
            <person name="Lamrabet M."/>
            <person name="Bouhnik O."/>
            <person name="Alami S."/>
            <person name="Wipf D."/>
            <person name="Courty P.E."/>
            <person name="Missbah El Idrissi M."/>
        </authorList>
    </citation>
    <scope>NUCLEOTIDE SEQUENCE</scope>
    <source>
        <strain evidence="1">LLZ17</strain>
    </source>
</reference>
<evidence type="ECO:0008006" key="2">
    <source>
        <dbReference type="Google" id="ProtNLM"/>
    </source>
</evidence>
<dbReference type="RefSeq" id="WP_369721024.1">
    <property type="nucleotide sequence ID" value="NZ_CP165734.1"/>
</dbReference>
<gene>
    <name evidence="1" type="ORF">AB8Z38_28650</name>
</gene>
<accession>A0AB39XGN5</accession>
<sequence>MTNSKETPMQEPQPRRLACSRCGTEFSCDRSGTCWCAEEPARLPMPVKGEDCLCRECLRKSAAEARSPDGAPA</sequence>
<dbReference type="EMBL" id="CP165734">
    <property type="protein sequence ID" value="XDV56581.1"/>
    <property type="molecule type" value="Genomic_DNA"/>
</dbReference>
<dbReference type="AlphaFoldDB" id="A0AB39XGN5"/>
<organism evidence="1">
    <name type="scientific">Bradyrhizobium sp. LLZ17</name>
    <dbReference type="NCBI Taxonomy" id="3239388"/>
    <lineage>
        <taxon>Bacteria</taxon>
        <taxon>Pseudomonadati</taxon>
        <taxon>Pseudomonadota</taxon>
        <taxon>Alphaproteobacteria</taxon>
        <taxon>Hyphomicrobiales</taxon>
        <taxon>Nitrobacteraceae</taxon>
        <taxon>Bradyrhizobium</taxon>
    </lineage>
</organism>
<protein>
    <recommendedName>
        <fullName evidence="2">Cysteine-rich CWC family protein</fullName>
    </recommendedName>
</protein>
<proteinExistence type="predicted"/>